<dbReference type="EMBL" id="PYAU01000001">
    <property type="protein sequence ID" value="PSL38607.1"/>
    <property type="molecule type" value="Genomic_DNA"/>
</dbReference>
<dbReference type="Pfam" id="PF13385">
    <property type="entry name" value="Laminin_G_3"/>
    <property type="match status" value="2"/>
</dbReference>
<evidence type="ECO:0000313" key="10">
    <source>
        <dbReference type="EMBL" id="RUQ86889.1"/>
    </source>
</evidence>
<evidence type="ECO:0000256" key="1">
    <source>
        <dbReference type="ARBA" id="ARBA00004316"/>
    </source>
</evidence>
<keyword evidence="2" id="KW-0732">Signal</keyword>
<dbReference type="InterPro" id="IPR013783">
    <property type="entry name" value="Ig-like_fold"/>
</dbReference>
<dbReference type="SMART" id="SM00560">
    <property type="entry name" value="LamGL"/>
    <property type="match status" value="2"/>
</dbReference>
<accession>A0A2P8GXB4</accession>
<sequence length="1016" mass="105442">MAHTHAVARGRDDSDQPIRRRARWTLAASASIALVSGLLATSPALADSKPSDPADPKTPETVSADVLATPQIDGVVWDQLVVGNTVYVGGKFTTARPAGSAAGKNTVTRSNLLAYNLTTGELQAFAPAFNQQVRTLAVSPDKKTLYVGGAFTTVTPAGGAAATRNRIAAFTIGSGALVAGFAPSLNGEVTTIAATSSSVYAGGAFSSAQKTARAGLAAFAPTNAALQKWAPSPSGGSPRALVVSPDAKKVVVGGSFTTLNGSSDPGFGLGAVTADTGTLLPWKVNSVIRNGGSGAAVYSLSSDADNVYATAFSYKAAIQSPYTEGTYAARWSDGELVWHEDCHGDTYSSAPAGDVVYTAGHAHDCERVGGFGDMVKSVSATAGYHRALAFSNAATGTLTAATGDLYTDFAGQPAPSLLDWYPYFNVGKASGSGQGPWDVTVSGGYVLYGGEFTVASGKSQQGLARFQIPSKAPNLRGPELSGDDMAPKIEQLGAGAVRLTWAANYDPDNRDLRYEVYRSGVSEPVATLEGQSRFWDRPTMHVVDSGLTAGKAYAYTIKTIDPYENSTKGTPVTITPTGAGSTSLTDYDHEVLADGPTSYWPLNETAGTRAIDYAGTDDITLAASVKRTGEGAEGAAAGYSSTFSGATAAGVARDRADAPLSVSTELWFATTASGRLLDFADPPQNADTAYDLGLDLRADGRLSFAMTSNTAIATEKAYNDGEWHHVVTTLGPEGSTIQVDGVVRASSSTSTSTRPIIGGTWRLSNGFTGRIDNVAVYDRVLSASEITDHFTAVPPTEPDPVALTDYDRLVISDEPMSYWPLNETDGVQAVDQIGTNDVTLAASVTRKSEGAEGATGAFSSTFPSVRAGGIAEERAKAPGSVSTELWFASTGSGRLLDLADQPQSAATGYDLSLELRSDGRLSFAMTSNTAVATDAAYNDGEWHHVVTTLGPSGTTILVDGVVRASSSTSTSSRPIIDGSWRFASGFTGRIDNVAVYDRALSASEITEHSTAGRPEK</sequence>
<comment type="subcellular location">
    <subcellularLocation>
        <location evidence="1">Cell projection</location>
    </subcellularLocation>
</comment>
<evidence type="ECO:0000256" key="6">
    <source>
        <dbReference type="ARBA" id="ARBA00023326"/>
    </source>
</evidence>
<dbReference type="PANTHER" id="PTHR42535">
    <property type="entry name" value="OOKINETE PROTEIN, PUTATIVE-RELATED"/>
    <property type="match status" value="1"/>
</dbReference>
<dbReference type="Proteomes" id="UP000268291">
    <property type="component" value="Unassembled WGS sequence"/>
</dbReference>
<dbReference type="InterPro" id="IPR003961">
    <property type="entry name" value="FN3_dom"/>
</dbReference>
<dbReference type="AlphaFoldDB" id="A0A2P8GXB4"/>
<proteinExistence type="predicted"/>
<dbReference type="OrthoDB" id="9802683at2"/>
<keyword evidence="4" id="KW-0966">Cell projection</keyword>
<dbReference type="GO" id="GO:0000272">
    <property type="term" value="P:polysaccharide catabolic process"/>
    <property type="evidence" value="ECO:0007669"/>
    <property type="project" value="UniProtKB-KW"/>
</dbReference>
<dbReference type="PANTHER" id="PTHR42535:SF2">
    <property type="entry name" value="CHROMOSOME UNDETERMINED SCAFFOLD_146, WHOLE GENOME SHOTGUN SEQUENCE"/>
    <property type="match status" value="1"/>
</dbReference>
<dbReference type="Gene3D" id="2.60.40.10">
    <property type="entry name" value="Immunoglobulins"/>
    <property type="match status" value="1"/>
</dbReference>
<evidence type="ECO:0000256" key="3">
    <source>
        <dbReference type="ARBA" id="ARBA00023157"/>
    </source>
</evidence>
<dbReference type="GO" id="GO:0030246">
    <property type="term" value="F:carbohydrate binding"/>
    <property type="evidence" value="ECO:0007669"/>
    <property type="project" value="UniProtKB-KW"/>
</dbReference>
<keyword evidence="5" id="KW-0326">Glycosidase</keyword>
<dbReference type="InterPro" id="IPR011047">
    <property type="entry name" value="Quinoprotein_ADH-like_sf"/>
</dbReference>
<keyword evidence="5" id="KW-0378">Hydrolase</keyword>
<dbReference type="PROSITE" id="PS50025">
    <property type="entry name" value="LAM_G_DOMAIN"/>
    <property type="match status" value="2"/>
</dbReference>
<evidence type="ECO:0000259" key="7">
    <source>
        <dbReference type="PROSITE" id="PS50025"/>
    </source>
</evidence>
<dbReference type="CDD" id="cd00063">
    <property type="entry name" value="FN3"/>
    <property type="match status" value="1"/>
</dbReference>
<organism evidence="9 11">
    <name type="scientific">Labedella gwakjiensis</name>
    <dbReference type="NCBI Taxonomy" id="390269"/>
    <lineage>
        <taxon>Bacteria</taxon>
        <taxon>Bacillati</taxon>
        <taxon>Actinomycetota</taxon>
        <taxon>Actinomycetes</taxon>
        <taxon>Micrococcales</taxon>
        <taxon>Microbacteriaceae</taxon>
        <taxon>Labedella</taxon>
    </lineage>
</organism>
<dbReference type="GO" id="GO:0042995">
    <property type="term" value="C:cell projection"/>
    <property type="evidence" value="ECO:0007669"/>
    <property type="project" value="UniProtKB-SubCell"/>
</dbReference>
<evidence type="ECO:0000256" key="5">
    <source>
        <dbReference type="ARBA" id="ARBA00023295"/>
    </source>
</evidence>
<dbReference type="SUPFAM" id="SSF49265">
    <property type="entry name" value="Fibronectin type III"/>
    <property type="match status" value="1"/>
</dbReference>
<dbReference type="InterPro" id="IPR001791">
    <property type="entry name" value="Laminin_G"/>
</dbReference>
<dbReference type="SUPFAM" id="SSF49899">
    <property type="entry name" value="Concanavalin A-like lectins/glucanases"/>
    <property type="match status" value="2"/>
</dbReference>
<evidence type="ECO:0000313" key="12">
    <source>
        <dbReference type="Proteomes" id="UP000268291"/>
    </source>
</evidence>
<reference evidence="9 11" key="1">
    <citation type="submission" date="2018-03" db="EMBL/GenBank/DDBJ databases">
        <title>Genomic Encyclopedia of Archaeal and Bacterial Type Strains, Phase II (KMG-II): from individual species to whole genera.</title>
        <authorList>
            <person name="Goeker M."/>
        </authorList>
    </citation>
    <scope>NUCLEOTIDE SEQUENCE [LARGE SCALE GENOMIC DNA]</scope>
    <source>
        <strain evidence="9 11">DSM 21548</strain>
    </source>
</reference>
<dbReference type="GO" id="GO:0016798">
    <property type="term" value="F:hydrolase activity, acting on glycosyl bonds"/>
    <property type="evidence" value="ECO:0007669"/>
    <property type="project" value="UniProtKB-KW"/>
</dbReference>
<keyword evidence="6" id="KW-0624">Polysaccharide degradation</keyword>
<keyword evidence="6" id="KW-0119">Carbohydrate metabolism</keyword>
<protein>
    <submittedName>
        <fullName evidence="9">Concanavalin A-like lectin/glucanase superfamily protein</fullName>
    </submittedName>
</protein>
<keyword evidence="9" id="KW-0430">Lectin</keyword>
<evidence type="ECO:0000313" key="11">
    <source>
        <dbReference type="Proteomes" id="UP000241203"/>
    </source>
</evidence>
<comment type="caution">
    <text evidence="9">The sequence shown here is derived from an EMBL/GenBank/DDBJ whole genome shotgun (WGS) entry which is preliminary data.</text>
</comment>
<name>A0A2P8GXB4_9MICO</name>
<dbReference type="Gene3D" id="2.60.120.200">
    <property type="match status" value="2"/>
</dbReference>
<keyword evidence="12" id="KW-1185">Reference proteome</keyword>
<feature type="domain" description="Laminin G" evidence="7">
    <location>
        <begin position="638"/>
        <end position="801"/>
    </location>
</feature>
<dbReference type="RefSeq" id="WP_106563602.1">
    <property type="nucleotide sequence ID" value="NZ_PYAU01000001.1"/>
</dbReference>
<gene>
    <name evidence="9" type="ORF">CLV49_2232</name>
    <name evidence="10" type="ORF">ELQ93_08060</name>
</gene>
<dbReference type="InterPro" id="IPR006558">
    <property type="entry name" value="LamG-like"/>
</dbReference>
<feature type="domain" description="Laminin G" evidence="7">
    <location>
        <begin position="854"/>
        <end position="1016"/>
    </location>
</feature>
<reference evidence="10 12" key="2">
    <citation type="submission" date="2018-12" db="EMBL/GenBank/DDBJ databases">
        <authorList>
            <person name="hu s."/>
            <person name="Xu Y."/>
            <person name="Xu B."/>
            <person name="Li F."/>
        </authorList>
    </citation>
    <scope>NUCLEOTIDE SEQUENCE [LARGE SCALE GENOMIC DNA]</scope>
    <source>
        <strain evidence="10 12">KSW2-17</strain>
    </source>
</reference>
<evidence type="ECO:0000256" key="4">
    <source>
        <dbReference type="ARBA" id="ARBA00023273"/>
    </source>
</evidence>
<evidence type="ECO:0000256" key="2">
    <source>
        <dbReference type="ARBA" id="ARBA00022729"/>
    </source>
</evidence>
<evidence type="ECO:0000313" key="9">
    <source>
        <dbReference type="EMBL" id="PSL38607.1"/>
    </source>
</evidence>
<dbReference type="EMBL" id="RZGY01000001">
    <property type="protein sequence ID" value="RUQ86889.1"/>
    <property type="molecule type" value="Genomic_DNA"/>
</dbReference>
<dbReference type="PROSITE" id="PS50853">
    <property type="entry name" value="FN3"/>
    <property type="match status" value="1"/>
</dbReference>
<feature type="domain" description="Fibronectin type-III" evidence="8">
    <location>
        <begin position="483"/>
        <end position="580"/>
    </location>
</feature>
<keyword evidence="3" id="KW-1015">Disulfide bond</keyword>
<dbReference type="InterPro" id="IPR036116">
    <property type="entry name" value="FN3_sf"/>
</dbReference>
<dbReference type="InterPro" id="IPR013320">
    <property type="entry name" value="ConA-like_dom_sf"/>
</dbReference>
<dbReference type="Proteomes" id="UP000241203">
    <property type="component" value="Unassembled WGS sequence"/>
</dbReference>
<dbReference type="SUPFAM" id="SSF50998">
    <property type="entry name" value="Quinoprotein alcohol dehydrogenase-like"/>
    <property type="match status" value="1"/>
</dbReference>
<evidence type="ECO:0000259" key="8">
    <source>
        <dbReference type="PROSITE" id="PS50853"/>
    </source>
</evidence>